<protein>
    <submittedName>
        <fullName evidence="2">WGS project CBMD000000000 data, contig CS3427_c001617</fullName>
    </submittedName>
</protein>
<name>A0A096PD78_FUSPS</name>
<proteinExistence type="predicted"/>
<dbReference type="AlphaFoldDB" id="A0A096PD78"/>
<sequence>MRNNWLKRIRDKSKIKVSNPKEVVDEAIPSTDELITVAVGTFANMRIGTSDADPADIVTSFSMPIFMMQDASESIKEMKKIGEDMKETHTQNLIINILSIVFAVIPFAGWAVTALGGASRIATAALIVGEGSNLAISIVEIVDNPESAPFAILGMLIGAAGLRGSMSPAKAFKQAADARRALSGNDMMAYSQQFRDKDRLVQNIIKSCNFS</sequence>
<reference evidence="2" key="1">
    <citation type="submission" date="2013-05" db="EMBL/GenBank/DDBJ databases">
        <title>Draft genome sequences of six wheat associated Fusarium spp. isolates.</title>
        <authorList>
            <person name="Moolhuijzen P.M."/>
            <person name="Manners J.M."/>
            <person name="Wilcox S."/>
            <person name="Bellgard M.I."/>
            <person name="Gardiner D.M."/>
        </authorList>
    </citation>
    <scope>NUCLEOTIDE SEQUENCE</scope>
    <source>
        <strain evidence="2">CS3427</strain>
        <strain evidence="2">CS3427</strain>
    </source>
</reference>
<gene>
    <name evidence="2" type="ORF">BN847_0124860</name>
</gene>
<keyword evidence="1" id="KW-1133">Transmembrane helix</keyword>
<evidence type="ECO:0000313" key="2">
    <source>
        <dbReference type="EMBL" id="CEG02658.1"/>
    </source>
</evidence>
<accession>A0A096PD78</accession>
<evidence type="ECO:0000256" key="1">
    <source>
        <dbReference type="SAM" id="Phobius"/>
    </source>
</evidence>
<organism evidence="2">
    <name type="scientific">Fusarium pseudograminearum CS3427</name>
    <dbReference type="NCBI Taxonomy" id="1318457"/>
    <lineage>
        <taxon>Eukaryota</taxon>
        <taxon>Fungi</taxon>
        <taxon>Dikarya</taxon>
        <taxon>Ascomycota</taxon>
        <taxon>Pezizomycotina</taxon>
        <taxon>Sordariomycetes</taxon>
        <taxon>Hypocreomycetidae</taxon>
        <taxon>Hypocreales</taxon>
        <taxon>Nectriaceae</taxon>
        <taxon>Fusarium</taxon>
    </lineage>
</organism>
<keyword evidence="1" id="KW-0472">Membrane</keyword>
<feature type="transmembrane region" description="Helical" evidence="1">
    <location>
        <begin position="93"/>
        <end position="112"/>
    </location>
</feature>
<keyword evidence="1" id="KW-0812">Transmembrane</keyword>
<dbReference type="EMBL" id="CBMD010001608">
    <property type="protein sequence ID" value="CEG02658.1"/>
    <property type="molecule type" value="Genomic_DNA"/>
</dbReference>
<comment type="caution">
    <text evidence="2">The sequence shown here is derived from an EMBL/GenBank/DDBJ whole genome shotgun (WGS) entry which is preliminary data.</text>
</comment>